<gene>
    <name evidence="5" type="ORF">PHYPSEUDO_004955</name>
</gene>
<evidence type="ECO:0000313" key="5">
    <source>
        <dbReference type="EMBL" id="KAG7391420.1"/>
    </source>
</evidence>
<dbReference type="AlphaFoldDB" id="A0A8T1WH15"/>
<feature type="signal peptide" evidence="3">
    <location>
        <begin position="1"/>
        <end position="20"/>
    </location>
</feature>
<dbReference type="EMBL" id="JAGDFM010000021">
    <property type="protein sequence ID" value="KAG7391420.1"/>
    <property type="molecule type" value="Genomic_DNA"/>
</dbReference>
<protein>
    <recommendedName>
        <fullName evidence="4">Apple domain-containing protein</fullName>
    </recommendedName>
</protein>
<dbReference type="PROSITE" id="PS50948">
    <property type="entry name" value="PAN"/>
    <property type="match status" value="2"/>
</dbReference>
<evidence type="ECO:0000259" key="4">
    <source>
        <dbReference type="PROSITE" id="PS50948"/>
    </source>
</evidence>
<dbReference type="InterPro" id="IPR003609">
    <property type="entry name" value="Pan_app"/>
</dbReference>
<feature type="domain" description="Apple" evidence="4">
    <location>
        <begin position="266"/>
        <end position="334"/>
    </location>
</feature>
<evidence type="ECO:0000313" key="6">
    <source>
        <dbReference type="Proteomes" id="UP000694044"/>
    </source>
</evidence>
<dbReference type="CDD" id="cd01100">
    <property type="entry name" value="APPLE_Factor_XI_like"/>
    <property type="match status" value="2"/>
</dbReference>
<comment type="caution">
    <text evidence="5">The sequence shown here is derived from an EMBL/GenBank/DDBJ whole genome shotgun (WGS) entry which is preliminary data.</text>
</comment>
<feature type="domain" description="Apple" evidence="4">
    <location>
        <begin position="43"/>
        <end position="117"/>
    </location>
</feature>
<evidence type="ECO:0000256" key="2">
    <source>
        <dbReference type="ARBA" id="ARBA00023157"/>
    </source>
</evidence>
<proteinExistence type="predicted"/>
<accession>A0A8T1WH15</accession>
<dbReference type="Pfam" id="PF14295">
    <property type="entry name" value="PAN_4"/>
    <property type="match status" value="4"/>
</dbReference>
<dbReference type="PANTHER" id="PTHR33946">
    <property type="match status" value="1"/>
</dbReference>
<dbReference type="OrthoDB" id="568194at2759"/>
<evidence type="ECO:0000256" key="3">
    <source>
        <dbReference type="SAM" id="SignalP"/>
    </source>
</evidence>
<keyword evidence="6" id="KW-1185">Reference proteome</keyword>
<evidence type="ECO:0000256" key="1">
    <source>
        <dbReference type="ARBA" id="ARBA00022737"/>
    </source>
</evidence>
<dbReference type="GO" id="GO:0006508">
    <property type="term" value="P:proteolysis"/>
    <property type="evidence" value="ECO:0007669"/>
    <property type="project" value="InterPro"/>
</dbReference>
<name>A0A8T1WH15_9STRA</name>
<keyword evidence="1" id="KW-0677">Repeat</keyword>
<sequence>MTRFQVIALLSAICSFQVDALSLRSLVENPFLPEPVHRHLASCPTTAGVDYLGNDIKHVSGVQVSDCCSLCSQTSGCGAFTWTSYQGGTCWLKSAKGNTAPNGAATSAVLVQDQPGCTLKDGVDFPDSDIANVKNSNAGACCSICATWPGCNAFTWSDYNGGTCWLKSKKSGEVSKPGVKSAEVKNTVGQCTLQNDVDFVDNDIGNTPGNAPGDCCGICNNWSGCRSFSWSNLNGGTCWLKSAMGQTVSKSGVVSSKLLDNPPPSCTLETNVDYVDNDLANVPGGKPGDCCDKCRAKTGCHAFSWSGHNGGTCWLKSAKGSTVATSGVTSAVVF</sequence>
<dbReference type="GO" id="GO:0005576">
    <property type="term" value="C:extracellular region"/>
    <property type="evidence" value="ECO:0007669"/>
    <property type="project" value="InterPro"/>
</dbReference>
<organism evidence="5 6">
    <name type="scientific">Phytophthora pseudosyringae</name>
    <dbReference type="NCBI Taxonomy" id="221518"/>
    <lineage>
        <taxon>Eukaryota</taxon>
        <taxon>Sar</taxon>
        <taxon>Stramenopiles</taxon>
        <taxon>Oomycota</taxon>
        <taxon>Peronosporomycetes</taxon>
        <taxon>Peronosporales</taxon>
        <taxon>Peronosporaceae</taxon>
        <taxon>Phytophthora</taxon>
    </lineage>
</organism>
<dbReference type="InterPro" id="IPR000177">
    <property type="entry name" value="Apple"/>
</dbReference>
<dbReference type="Proteomes" id="UP000694044">
    <property type="component" value="Unassembled WGS sequence"/>
</dbReference>
<dbReference type="PANTHER" id="PTHR33946:SF4">
    <property type="entry name" value="COAGULATION FACTOR XI"/>
    <property type="match status" value="1"/>
</dbReference>
<keyword evidence="2" id="KW-1015">Disulfide bond</keyword>
<reference evidence="5" key="1">
    <citation type="submission" date="2021-02" db="EMBL/GenBank/DDBJ databases">
        <authorList>
            <person name="Palmer J.M."/>
        </authorList>
    </citation>
    <scope>NUCLEOTIDE SEQUENCE</scope>
    <source>
        <strain evidence="5">SCRP734</strain>
    </source>
</reference>
<dbReference type="SMART" id="SM00223">
    <property type="entry name" value="APPLE"/>
    <property type="match status" value="4"/>
</dbReference>
<feature type="chain" id="PRO_5035712554" description="Apple domain-containing protein" evidence="3">
    <location>
        <begin position="21"/>
        <end position="334"/>
    </location>
</feature>
<keyword evidence="3" id="KW-0732">Signal</keyword>